<sequence>MWMQFYKHSIATEWLHNFPLTYTNTELFRPDKRSAPYDVTNKEDHLEQLVVNALLCAASSQSNHHNEKRAVAQGMSSTSEGKVDNGYQQVLTAHKIVKTN</sequence>
<dbReference type="Proteomes" id="UP000092460">
    <property type="component" value="Unassembled WGS sequence"/>
</dbReference>
<organism evidence="1 2">
    <name type="scientific">Glossina palpalis gambiensis</name>
    <dbReference type="NCBI Taxonomy" id="67801"/>
    <lineage>
        <taxon>Eukaryota</taxon>
        <taxon>Metazoa</taxon>
        <taxon>Ecdysozoa</taxon>
        <taxon>Arthropoda</taxon>
        <taxon>Hexapoda</taxon>
        <taxon>Insecta</taxon>
        <taxon>Pterygota</taxon>
        <taxon>Neoptera</taxon>
        <taxon>Endopterygota</taxon>
        <taxon>Diptera</taxon>
        <taxon>Brachycera</taxon>
        <taxon>Muscomorpha</taxon>
        <taxon>Hippoboscoidea</taxon>
        <taxon>Glossinidae</taxon>
        <taxon>Glossina</taxon>
    </lineage>
</organism>
<accession>A0A1B0AW35</accession>
<protein>
    <submittedName>
        <fullName evidence="1">Uncharacterized protein</fullName>
    </submittedName>
</protein>
<keyword evidence="2" id="KW-1185">Reference proteome</keyword>
<reference evidence="2" key="1">
    <citation type="submission" date="2015-01" db="EMBL/GenBank/DDBJ databases">
        <authorList>
            <person name="Aksoy S."/>
            <person name="Warren W."/>
            <person name="Wilson R.K."/>
        </authorList>
    </citation>
    <scope>NUCLEOTIDE SEQUENCE [LARGE SCALE GENOMIC DNA]</scope>
    <source>
        <strain evidence="2">IAEA</strain>
    </source>
</reference>
<dbReference type="AlphaFoldDB" id="A0A1B0AW35"/>
<reference evidence="1" key="2">
    <citation type="submission" date="2020-05" db="UniProtKB">
        <authorList>
            <consortium name="EnsemblMetazoa"/>
        </authorList>
    </citation>
    <scope>IDENTIFICATION</scope>
    <source>
        <strain evidence="1">IAEA</strain>
    </source>
</reference>
<dbReference type="EMBL" id="JXJN01004457">
    <property type="status" value="NOT_ANNOTATED_CDS"/>
    <property type="molecule type" value="Genomic_DNA"/>
</dbReference>
<dbReference type="EnsemblMetazoa" id="GPPI010556-RA">
    <property type="protein sequence ID" value="GPPI010556-PA"/>
    <property type="gene ID" value="GPPI010556"/>
</dbReference>
<proteinExistence type="predicted"/>
<evidence type="ECO:0000313" key="1">
    <source>
        <dbReference type="EnsemblMetazoa" id="GPPI010556-PA"/>
    </source>
</evidence>
<dbReference type="VEuPathDB" id="VectorBase:GPPI010556"/>
<name>A0A1B0AW35_9MUSC</name>
<evidence type="ECO:0000313" key="2">
    <source>
        <dbReference type="Proteomes" id="UP000092460"/>
    </source>
</evidence>